<dbReference type="EMBL" id="ML742045">
    <property type="protein sequence ID" value="KAE8152982.1"/>
    <property type="molecule type" value="Genomic_DNA"/>
</dbReference>
<feature type="coiled-coil region" evidence="1">
    <location>
        <begin position="7"/>
        <end position="34"/>
    </location>
</feature>
<name>A0A5N6U347_ASPAV</name>
<sequence length="156" mass="18075">MTIIEDLAQKLELRDQYRDQLMAIRNEIIKLNTLHIDPVEAEKVRILQHCTSLGQYMSLEIESQDGPYFFTPYLEDVNVLKDPDDPGYQDAWPTDNPQIPNHANVYGLSAFIGDYMFESLLEYPPGIYSKSWGNLNFSALFESVAMGIHWKAHRRH</sequence>
<organism evidence="2 3">
    <name type="scientific">Aspergillus avenaceus</name>
    <dbReference type="NCBI Taxonomy" id="36643"/>
    <lineage>
        <taxon>Eukaryota</taxon>
        <taxon>Fungi</taxon>
        <taxon>Dikarya</taxon>
        <taxon>Ascomycota</taxon>
        <taxon>Pezizomycotina</taxon>
        <taxon>Eurotiomycetes</taxon>
        <taxon>Eurotiomycetidae</taxon>
        <taxon>Eurotiales</taxon>
        <taxon>Aspergillaceae</taxon>
        <taxon>Aspergillus</taxon>
        <taxon>Aspergillus subgen. Circumdati</taxon>
    </lineage>
</organism>
<evidence type="ECO:0000313" key="2">
    <source>
        <dbReference type="EMBL" id="KAE8152982.1"/>
    </source>
</evidence>
<keyword evidence="3" id="KW-1185">Reference proteome</keyword>
<dbReference type="AlphaFoldDB" id="A0A5N6U347"/>
<gene>
    <name evidence="2" type="ORF">BDV25DRAFT_47973</name>
</gene>
<keyword evidence="1" id="KW-0175">Coiled coil</keyword>
<accession>A0A5N6U347</accession>
<protein>
    <submittedName>
        <fullName evidence="2">Uncharacterized protein</fullName>
    </submittedName>
</protein>
<proteinExistence type="predicted"/>
<dbReference type="Proteomes" id="UP000325780">
    <property type="component" value="Unassembled WGS sequence"/>
</dbReference>
<evidence type="ECO:0000313" key="3">
    <source>
        <dbReference type="Proteomes" id="UP000325780"/>
    </source>
</evidence>
<evidence type="ECO:0000256" key="1">
    <source>
        <dbReference type="SAM" id="Coils"/>
    </source>
</evidence>
<reference evidence="2 3" key="1">
    <citation type="submission" date="2019-04" db="EMBL/GenBank/DDBJ databases">
        <title>Friends and foes A comparative genomics study of 23 Aspergillus species from section Flavi.</title>
        <authorList>
            <consortium name="DOE Joint Genome Institute"/>
            <person name="Kjaerbolling I."/>
            <person name="Vesth T."/>
            <person name="Frisvad J.C."/>
            <person name="Nybo J.L."/>
            <person name="Theobald S."/>
            <person name="Kildgaard S."/>
            <person name="Isbrandt T."/>
            <person name="Kuo A."/>
            <person name="Sato A."/>
            <person name="Lyhne E.K."/>
            <person name="Kogle M.E."/>
            <person name="Wiebenga A."/>
            <person name="Kun R.S."/>
            <person name="Lubbers R.J."/>
            <person name="Makela M.R."/>
            <person name="Barry K."/>
            <person name="Chovatia M."/>
            <person name="Clum A."/>
            <person name="Daum C."/>
            <person name="Haridas S."/>
            <person name="He G."/>
            <person name="LaButti K."/>
            <person name="Lipzen A."/>
            <person name="Mondo S."/>
            <person name="Riley R."/>
            <person name="Salamov A."/>
            <person name="Simmons B.A."/>
            <person name="Magnuson J.K."/>
            <person name="Henrissat B."/>
            <person name="Mortensen U.H."/>
            <person name="Larsen T.O."/>
            <person name="Devries R.P."/>
            <person name="Grigoriev I.V."/>
            <person name="Machida M."/>
            <person name="Baker S.E."/>
            <person name="Andersen M.R."/>
        </authorList>
    </citation>
    <scope>NUCLEOTIDE SEQUENCE [LARGE SCALE GENOMIC DNA]</scope>
    <source>
        <strain evidence="2 3">IBT 18842</strain>
    </source>
</reference>